<dbReference type="AlphaFoldDB" id="A0A101RPA2"/>
<sequence length="977" mass="101407">MTGDPDERAAARRDLAHRLSARLARAALRAAGPSLESRNVGNALLIHPRGFVDSRALSFTRRLAADPQHTLVVLDLPASPEDSVWESVARVLDRRGVSFRLVPGRGTRDDVRRAAQWLADRLDRMVLAPDGTVVPAAGGALFVPADHGTGWLHFRPNRSAAPDSRRFPKPQWEYSVPDRPQRIGAGAVAEPLPGGVWIRTGRDDAASSGERQRLFDLLAADPELLGIVLGGPGTSAALALEEIAEFWTTVPGSARHLVRFVPYGPVAVPGGESLGQALADRLGHRVIVHAGVPAPGADGRSREVRTLLADGSLGWRPYADGFGYAPRAETGGHPVPPVALGTRTPSGAVTAVAPGVYRYAQDVLLEIVQSGLWVRPPAEPFDGYKVRTAPADPAAPAILYDQGDPAIADRMRTVAYDLVNTLDPAFADSGRVLPASAAGRIPPETYPAAHVAFAPAVEPAGPVPAIDAAPNGRPVNGGSPARPWPEGQPGPAGGWSLEGGPSPAPAQPAARSLPASPLPLPPEPVPTWTEDPPSPGESPSPVRPLVEAPRTADPSPGASSQVPAHPGPPPAASFPRGVGPVGGGAEGAPVPSAPHGATTPPGGGPSAPDDAASAASVHVSALAPRIRLESPDPPRPAADPAAEGTPATRPEAGPASPPPEPSALPASPMSPTAPTPASDALVRVQPQPAPAADVLPPAKGVERERDWLRRNLGARYDTAAALVSRVLSEAPGLHGGPRSSVGASLTDLAAVRLYLTGSTTAIDAAIRSGATGPHVPLARCVASGLRRLPSHRGGAIVRAALTPAERAWYRENMVVVERSFLAALSSIRPRLPGDTDIVLWSLTARRTALVVPELPDRLLFAPGTRFKVLRTIGGDRPAVLMREMAAAELDERGQPHEERVPLDEIALTGLDHLHALWQKAEDATDEDAMGDPLPPEHADAFRAAPGLLQRPPGDPGDPGAPTPARDPGTTPQQGGTP</sequence>
<dbReference type="Proteomes" id="UP000054375">
    <property type="component" value="Unassembled WGS sequence"/>
</dbReference>
<dbReference type="PANTHER" id="PTHR45725">
    <property type="entry name" value="FORMIN HOMOLOGY 2 FAMILY MEMBER"/>
    <property type="match status" value="1"/>
</dbReference>
<evidence type="ECO:0000313" key="2">
    <source>
        <dbReference type="EMBL" id="KUN59315.1"/>
    </source>
</evidence>
<evidence type="ECO:0000313" key="3">
    <source>
        <dbReference type="Proteomes" id="UP000054375"/>
    </source>
</evidence>
<feature type="compositionally biased region" description="Low complexity" evidence="1">
    <location>
        <begin position="663"/>
        <end position="678"/>
    </location>
</feature>
<dbReference type="RefSeq" id="WP_062246290.1">
    <property type="nucleotide sequence ID" value="NZ_JBPJFL010000003.1"/>
</dbReference>
<evidence type="ECO:0000256" key="1">
    <source>
        <dbReference type="SAM" id="MobiDB-lite"/>
    </source>
</evidence>
<feature type="region of interest" description="Disordered" evidence="1">
    <location>
        <begin position="464"/>
        <end position="678"/>
    </location>
</feature>
<dbReference type="EMBL" id="LMWV01000037">
    <property type="protein sequence ID" value="KUN59315.1"/>
    <property type="molecule type" value="Genomic_DNA"/>
</dbReference>
<feature type="compositionally biased region" description="Pro residues" evidence="1">
    <location>
        <begin position="532"/>
        <end position="542"/>
    </location>
</feature>
<feature type="compositionally biased region" description="Pro residues" evidence="1">
    <location>
        <begin position="516"/>
        <end position="525"/>
    </location>
</feature>
<accession>A0A101RPA2</accession>
<comment type="caution">
    <text evidence="2">The sequence shown here is derived from an EMBL/GenBank/DDBJ whole genome shotgun (WGS) entry which is preliminary data.</text>
</comment>
<dbReference type="InterPro" id="IPR051425">
    <property type="entry name" value="Formin_Homology"/>
</dbReference>
<keyword evidence="3" id="KW-1185">Reference proteome</keyword>
<gene>
    <name evidence="2" type="ORF">AQJ54_40410</name>
</gene>
<organism evidence="2 3">
    <name type="scientific">Streptomyces griseorubiginosus</name>
    <dbReference type="NCBI Taxonomy" id="67304"/>
    <lineage>
        <taxon>Bacteria</taxon>
        <taxon>Bacillati</taxon>
        <taxon>Actinomycetota</taxon>
        <taxon>Actinomycetes</taxon>
        <taxon>Kitasatosporales</taxon>
        <taxon>Streptomycetaceae</taxon>
        <taxon>Streptomyces</taxon>
    </lineage>
</organism>
<feature type="compositionally biased region" description="Pro residues" evidence="1">
    <location>
        <begin position="952"/>
        <end position="961"/>
    </location>
</feature>
<reference evidence="2 3" key="1">
    <citation type="submission" date="2015-10" db="EMBL/GenBank/DDBJ databases">
        <title>Draft genome sequence of Streptomyces griseorubiginosus DSM 40469, type strain for the species Streptomyces griseorubiginosus.</title>
        <authorList>
            <person name="Ruckert C."/>
            <person name="Winkler A."/>
            <person name="Kalinowski J."/>
            <person name="Kampfer P."/>
            <person name="Glaeser S."/>
        </authorList>
    </citation>
    <scope>NUCLEOTIDE SEQUENCE [LARGE SCALE GENOMIC DNA]</scope>
    <source>
        <strain evidence="2 3">DSM 40469</strain>
    </source>
</reference>
<feature type="region of interest" description="Disordered" evidence="1">
    <location>
        <begin position="922"/>
        <end position="977"/>
    </location>
</feature>
<dbReference type="PANTHER" id="PTHR45725:SF18">
    <property type="entry name" value="ORC1-LIKE AAA ATPASE DOMAIN-CONTAINING PROTEIN"/>
    <property type="match status" value="1"/>
</dbReference>
<proteinExistence type="predicted"/>
<protein>
    <submittedName>
        <fullName evidence="2">Uncharacterized protein</fullName>
    </submittedName>
</protein>
<dbReference type="Gene3D" id="3.90.176.10">
    <property type="entry name" value="Toxin ADP-ribosyltransferase, Chain A, domain 1"/>
    <property type="match status" value="1"/>
</dbReference>
<feature type="compositionally biased region" description="Low complexity" evidence="1">
    <location>
        <begin position="587"/>
        <end position="624"/>
    </location>
</feature>
<feature type="compositionally biased region" description="Low complexity" evidence="1">
    <location>
        <begin position="962"/>
        <end position="971"/>
    </location>
</feature>
<name>A0A101RPA2_9ACTN</name>